<protein>
    <submittedName>
        <fullName evidence="1">Uncharacterized protein</fullName>
    </submittedName>
</protein>
<dbReference type="EMBL" id="UINC01075965">
    <property type="protein sequence ID" value="SVC14668.1"/>
    <property type="molecule type" value="Genomic_DNA"/>
</dbReference>
<organism evidence="1">
    <name type="scientific">marine metagenome</name>
    <dbReference type="NCBI Taxonomy" id="408172"/>
    <lineage>
        <taxon>unclassified sequences</taxon>
        <taxon>metagenomes</taxon>
        <taxon>ecological metagenomes</taxon>
    </lineage>
</organism>
<proteinExistence type="predicted"/>
<sequence>MPFQVSPGVNTSEIDLTTIVPGISSIDAGLAGPFRWGPVNDITLIDSEKLLEETFMGPDANTYSTFFTAANFLQYSNRLHVVRSTSSAQKNASATGTVVLTANSSVYYNTYSESDGTPVTAQGDWQAKYAGELGNSLKVSLCMPTRANLVSGNTTINAQNTDVTITGTVAVATSNAITGTSTTFGVDLRVGDAVIIDSKYYVIGAITSNTAATVTAAPGSAVDASNTIIRMKRSAFEEPARNMIGTVN</sequence>
<dbReference type="Gene3D" id="3.40.50.11780">
    <property type="match status" value="1"/>
</dbReference>
<accession>A0A382JS42</accession>
<name>A0A382JS42_9ZZZZ</name>
<evidence type="ECO:0000313" key="1">
    <source>
        <dbReference type="EMBL" id="SVC14668.1"/>
    </source>
</evidence>
<reference evidence="1" key="1">
    <citation type="submission" date="2018-05" db="EMBL/GenBank/DDBJ databases">
        <authorList>
            <person name="Lanie J.A."/>
            <person name="Ng W.-L."/>
            <person name="Kazmierczak K.M."/>
            <person name="Andrzejewski T.M."/>
            <person name="Davidsen T.M."/>
            <person name="Wayne K.J."/>
            <person name="Tettelin H."/>
            <person name="Glass J.I."/>
            <person name="Rusch D."/>
            <person name="Podicherti R."/>
            <person name="Tsui H.-C.T."/>
            <person name="Winkler M.E."/>
        </authorList>
    </citation>
    <scope>NUCLEOTIDE SEQUENCE</scope>
</reference>
<feature type="non-terminal residue" evidence="1">
    <location>
        <position position="248"/>
    </location>
</feature>
<gene>
    <name evidence="1" type="ORF">METZ01_LOCUS267522</name>
</gene>
<dbReference type="AlphaFoldDB" id="A0A382JS42"/>